<evidence type="ECO:0000313" key="10">
    <source>
        <dbReference type="RefSeq" id="XP_022090216.1"/>
    </source>
</evidence>
<dbReference type="AlphaFoldDB" id="A0A8B7YEZ1"/>
<feature type="chain" id="PRO_5034630057" evidence="8">
    <location>
        <begin position="37"/>
        <end position="372"/>
    </location>
</feature>
<feature type="transmembrane region" description="Helical" evidence="7">
    <location>
        <begin position="313"/>
        <end position="340"/>
    </location>
</feature>
<keyword evidence="4" id="KW-1015">Disulfide bond</keyword>
<evidence type="ECO:0000256" key="7">
    <source>
        <dbReference type="SAM" id="Phobius"/>
    </source>
</evidence>
<keyword evidence="7" id="KW-0472">Membrane</keyword>
<gene>
    <name evidence="10" type="primary">LOC110979049</name>
</gene>
<evidence type="ECO:0000256" key="3">
    <source>
        <dbReference type="ARBA" id="ARBA00022737"/>
    </source>
</evidence>
<evidence type="ECO:0000256" key="6">
    <source>
        <dbReference type="SAM" id="MobiDB-lite"/>
    </source>
</evidence>
<evidence type="ECO:0000256" key="2">
    <source>
        <dbReference type="ARBA" id="ARBA00022729"/>
    </source>
</evidence>
<dbReference type="Proteomes" id="UP000694845">
    <property type="component" value="Unplaced"/>
</dbReference>
<keyword evidence="3" id="KW-0677">Repeat</keyword>
<dbReference type="RefSeq" id="XP_022090216.1">
    <property type="nucleotide sequence ID" value="XM_022234524.1"/>
</dbReference>
<dbReference type="OrthoDB" id="9990004at2759"/>
<feature type="region of interest" description="Disordered" evidence="6">
    <location>
        <begin position="266"/>
        <end position="307"/>
    </location>
</feature>
<organism evidence="9 10">
    <name type="scientific">Acanthaster planci</name>
    <name type="common">Crown-of-thorns starfish</name>
    <dbReference type="NCBI Taxonomy" id="133434"/>
    <lineage>
        <taxon>Eukaryota</taxon>
        <taxon>Metazoa</taxon>
        <taxon>Echinodermata</taxon>
        <taxon>Eleutherozoa</taxon>
        <taxon>Asterozoa</taxon>
        <taxon>Asteroidea</taxon>
        <taxon>Valvatacea</taxon>
        <taxon>Valvatida</taxon>
        <taxon>Acanthasteridae</taxon>
        <taxon>Acanthaster</taxon>
    </lineage>
</organism>
<evidence type="ECO:0000256" key="8">
    <source>
        <dbReference type="SAM" id="SignalP"/>
    </source>
</evidence>
<protein>
    <submittedName>
        <fullName evidence="10">Tumor necrosis factor receptor superfamily member 1B-like isoform X1</fullName>
    </submittedName>
</protein>
<keyword evidence="1" id="KW-0053">Apoptosis</keyword>
<dbReference type="PANTHER" id="PTHR23097:SF181">
    <property type="entry name" value="CASPASE-8-LIKE"/>
    <property type="match status" value="1"/>
</dbReference>
<reference evidence="10" key="1">
    <citation type="submission" date="2025-08" db="UniProtKB">
        <authorList>
            <consortium name="RefSeq"/>
        </authorList>
    </citation>
    <scope>IDENTIFICATION</scope>
</reference>
<feature type="compositionally biased region" description="Low complexity" evidence="6">
    <location>
        <begin position="282"/>
        <end position="296"/>
    </location>
</feature>
<evidence type="ECO:0000256" key="5">
    <source>
        <dbReference type="ARBA" id="ARBA00023180"/>
    </source>
</evidence>
<dbReference type="KEGG" id="aplc:110979049"/>
<dbReference type="SUPFAM" id="SSF57586">
    <property type="entry name" value="TNF receptor-like"/>
    <property type="match status" value="2"/>
</dbReference>
<feature type="signal peptide" evidence="8">
    <location>
        <begin position="1"/>
        <end position="36"/>
    </location>
</feature>
<keyword evidence="7" id="KW-0812">Transmembrane</keyword>
<name>A0A8B7YEZ1_ACAPL</name>
<dbReference type="InterPro" id="IPR052459">
    <property type="entry name" value="TNFRSF_decoy_receptor"/>
</dbReference>
<sequence>MVSNGWRVREREHRRSLRWAKAVKILMLLFLHQAYCSEVKSLTSDASVFPQVLGHVIKPRSTSSKFIPGPDGERCILDANHIQDRRYEKEDDRGGCYCELCDFGKYAKQLCQCGGPNGTQANVTDCKFVKEGLEYMDKANKCSQPYNCSLSCGNHQFKVANCTAMSDIKCECEEGWFNPHPSKGETIPRECRVKPRCPAGQGLESHTIASTGEVSFTCQPCRDGYFQGFDNSISSCQPHRACTVQAGNSINDNICLNDDLPMNLSSNVPGEPSTLEPKELESTTGTTPTQTQPSGEPRSTQENLPDDEVQPGVWYPAGCIIALACTSCVILVVLVSYCVYIKCKKKETYMDLPTVDYNARQQQVQLHVPTGT</sequence>
<keyword evidence="2 8" id="KW-0732">Signal</keyword>
<dbReference type="Gene3D" id="2.10.50.10">
    <property type="entry name" value="Tumor Necrosis Factor Receptor, subunit A, domain 2"/>
    <property type="match status" value="2"/>
</dbReference>
<keyword evidence="5" id="KW-0325">Glycoprotein</keyword>
<proteinExistence type="predicted"/>
<evidence type="ECO:0000256" key="1">
    <source>
        <dbReference type="ARBA" id="ARBA00022703"/>
    </source>
</evidence>
<dbReference type="PANTHER" id="PTHR23097">
    <property type="entry name" value="TUMOR NECROSIS FACTOR RECEPTOR SUPERFAMILY MEMBER"/>
    <property type="match status" value="1"/>
</dbReference>
<dbReference type="GeneID" id="110979049"/>
<dbReference type="GO" id="GO:0006915">
    <property type="term" value="P:apoptotic process"/>
    <property type="evidence" value="ECO:0007669"/>
    <property type="project" value="UniProtKB-KW"/>
</dbReference>
<evidence type="ECO:0000313" key="9">
    <source>
        <dbReference type="Proteomes" id="UP000694845"/>
    </source>
</evidence>
<keyword evidence="7" id="KW-1133">Transmembrane helix</keyword>
<evidence type="ECO:0000256" key="4">
    <source>
        <dbReference type="ARBA" id="ARBA00023157"/>
    </source>
</evidence>
<accession>A0A8B7YEZ1</accession>
<keyword evidence="9" id="KW-1185">Reference proteome</keyword>